<dbReference type="PANTHER" id="PTHR35271">
    <property type="entry name" value="ABC TRANSPORTER, SUBSTRATE-BINDING LIPOPROTEIN-RELATED"/>
    <property type="match status" value="1"/>
</dbReference>
<evidence type="ECO:0000256" key="1">
    <source>
        <dbReference type="SAM" id="SignalP"/>
    </source>
</evidence>
<dbReference type="PANTHER" id="PTHR35271:SF1">
    <property type="entry name" value="ABC TRANSPORTER, SUBSTRATE-BINDING LIPOPROTEIN"/>
    <property type="match status" value="1"/>
</dbReference>
<feature type="chain" id="PRO_5039498657" description="ABC transporter substrate-binding protein" evidence="1">
    <location>
        <begin position="22"/>
        <end position="318"/>
    </location>
</feature>
<accession>A0A345VJN9</accession>
<dbReference type="AlphaFoldDB" id="A0A345VJN9"/>
<feature type="signal peptide" evidence="1">
    <location>
        <begin position="1"/>
        <end position="21"/>
    </location>
</feature>
<evidence type="ECO:0000313" key="3">
    <source>
        <dbReference type="Proteomes" id="UP000255411"/>
    </source>
</evidence>
<dbReference type="Gene3D" id="3.40.50.2300">
    <property type="match status" value="2"/>
</dbReference>
<organism evidence="2 3">
    <name type="scientific">Streptococcus pluranimalium</name>
    <dbReference type="NCBI Taxonomy" id="82348"/>
    <lineage>
        <taxon>Bacteria</taxon>
        <taxon>Bacillati</taxon>
        <taxon>Bacillota</taxon>
        <taxon>Bacilli</taxon>
        <taxon>Lactobacillales</taxon>
        <taxon>Streptococcaceae</taxon>
        <taxon>Streptococcus</taxon>
    </lineage>
</organism>
<evidence type="ECO:0008006" key="4">
    <source>
        <dbReference type="Google" id="ProtNLM"/>
    </source>
</evidence>
<evidence type="ECO:0000313" key="2">
    <source>
        <dbReference type="EMBL" id="AXJ12941.1"/>
    </source>
</evidence>
<dbReference type="CDD" id="cd06325">
    <property type="entry name" value="PBP1_ABC_unchar_transporter"/>
    <property type="match status" value="1"/>
</dbReference>
<dbReference type="SUPFAM" id="SSF53822">
    <property type="entry name" value="Periplasmic binding protein-like I"/>
    <property type="match status" value="1"/>
</dbReference>
<gene>
    <name evidence="2" type="ORF">Sp14A_10200</name>
</gene>
<dbReference type="InterPro" id="IPR028082">
    <property type="entry name" value="Peripla_BP_I"/>
</dbReference>
<dbReference type="InterPro" id="IPR007487">
    <property type="entry name" value="ABC_transpt-TYRBP-like"/>
</dbReference>
<reference evidence="2 3" key="1">
    <citation type="submission" date="2017-07" db="EMBL/GenBank/DDBJ databases">
        <title>Streptococcus pluranimalium as cause of bovine abortion.</title>
        <authorList>
            <person name="Rodriguez Campos S."/>
            <person name="Gobeli Brawand S."/>
            <person name="Brodard I."/>
            <person name="Rychener L."/>
            <person name="Perreten V."/>
        </authorList>
    </citation>
    <scope>NUCLEOTIDE SEQUENCE [LARGE SCALE GENOMIC DNA]</scope>
    <source>
        <strain evidence="2 3">14A0014</strain>
    </source>
</reference>
<keyword evidence="1" id="KW-0732">Signal</keyword>
<sequence length="318" mass="34434">MMKCRLGLLGLLAGASLLLGACSSRSEQANVKHLGILQYMEHESLTETRKGIMEELEKQGYEDGKDIILDYQNAQGDQASLQSISENLVKDNDLVIGITTQSSQALQAANIDKPIIFSAVTDPISAKLVKLMKNPAGLVTGVSNRQPLEPLFTALKIVLPKAKTVGMMYTTSERNAEVQVENAKALLKKAGYKMIVKGITSTNDVQDAAKQLMKETDVLYVPTDNIVASAMTLLGDLSRESGIPVIGGSADMVEEGGLMTYGPDYRALGCQTAQMAIKVLKGQKVNDLPAEYPKDTELVVNEEMAKDLKINTKDLNKK</sequence>
<dbReference type="Proteomes" id="UP000255411">
    <property type="component" value="Chromosome"/>
</dbReference>
<protein>
    <recommendedName>
        <fullName evidence="4">ABC transporter substrate-binding protein</fullName>
    </recommendedName>
</protein>
<dbReference type="PROSITE" id="PS51257">
    <property type="entry name" value="PROKAR_LIPOPROTEIN"/>
    <property type="match status" value="1"/>
</dbReference>
<name>A0A345VJN9_9STRE</name>
<dbReference type="EMBL" id="CP022601">
    <property type="protein sequence ID" value="AXJ12941.1"/>
    <property type="molecule type" value="Genomic_DNA"/>
</dbReference>
<proteinExistence type="predicted"/>
<dbReference type="Pfam" id="PF04392">
    <property type="entry name" value="ABC_sub_bind"/>
    <property type="match status" value="1"/>
</dbReference>